<evidence type="ECO:0000259" key="3">
    <source>
        <dbReference type="PROSITE" id="PS51724"/>
    </source>
</evidence>
<feature type="compositionally biased region" description="Low complexity" evidence="1">
    <location>
        <begin position="351"/>
        <end position="365"/>
    </location>
</feature>
<dbReference type="EMBL" id="PHFL01000064">
    <property type="protein sequence ID" value="RFM23502.1"/>
    <property type="molecule type" value="Genomic_DNA"/>
</dbReference>
<reference evidence="4 5" key="1">
    <citation type="journal article" date="2011" name="ISME J.">
        <title>Community ecology of hot spring cyanobacterial mats: predominant populations and their functional potential.</title>
        <authorList>
            <person name="Klatt C.G."/>
            <person name="Wood J.M."/>
            <person name="Rusch D.B."/>
            <person name="Bateson M.M."/>
            <person name="Hamamura N."/>
            <person name="Heidelberg J.F."/>
            <person name="Grossman A.R."/>
            <person name="Bhaya D."/>
            <person name="Cohan F.M."/>
            <person name="Kuhl M."/>
            <person name="Bryant D.A."/>
            <person name="Ward D.M."/>
        </authorList>
    </citation>
    <scope>NUCLEOTIDE SEQUENCE [LARGE SCALE GENOMIC DNA]</scope>
    <source>
        <strain evidence="4">OS</strain>
    </source>
</reference>
<accession>A0A395LYA1</accession>
<dbReference type="Gene3D" id="3.30.70.1070">
    <property type="entry name" value="Sporulation related repeat"/>
    <property type="match status" value="1"/>
</dbReference>
<feature type="compositionally biased region" description="Polar residues" evidence="1">
    <location>
        <begin position="201"/>
        <end position="210"/>
    </location>
</feature>
<keyword evidence="2" id="KW-0472">Membrane</keyword>
<comment type="caution">
    <text evidence="4">The sequence shown here is derived from an EMBL/GenBank/DDBJ whole genome shotgun (WGS) entry which is preliminary data.</text>
</comment>
<feature type="transmembrane region" description="Helical" evidence="2">
    <location>
        <begin position="321"/>
        <end position="343"/>
    </location>
</feature>
<gene>
    <name evidence="4" type="ORF">D0433_10620</name>
</gene>
<sequence length="526" mass="56743">MSSTLSVISKSLAPALAVPETKIHEWLQVIVYRACEELLLSGSVHLPGIGMLRKAHVASRPAEQNGEMWLLPPRCTVEILPESDDSSGGLLYDEALDTLGLDDEMAEKFAMGFATAVQKTLEFKGQLELEPLGVLTLVGKDLTIQPSEWLLDLLNKPYQELVAISLSEKWPNQIASEQPALTKQESQTASASSADLPAVETESSTTTAQLVSPVPPVQRVELNPSDFGLDSEVLPQQDENKIFIEQSGLLADLNIKRPKPKKKKFQPPIPIYSEEIDKILSSNTQKSTADSATPSAVASEPTPSQTPAPPPKVPRKGISKATVITLIIVGISVVAIIAVFFLVSQSLRTFPTSSTASKSPAATTTEAKKTVAEQDTELLSQASGKEKQQTAKQSESTENPKANKPDGTKLTFPTPTNPKDAAPSATRARPSDIIVDLPPELSTPVVEAKGGWCIVVASRPNEAEALEVAKVFAQKGFSVSVKPRIVNGEQRYRVRIGQFAQQQDALKAIKQYTAYLPKGAFLDKVQ</sequence>
<proteinExistence type="predicted"/>
<dbReference type="Proteomes" id="UP000266389">
    <property type="component" value="Unassembled WGS sequence"/>
</dbReference>
<dbReference type="Pfam" id="PF05036">
    <property type="entry name" value="SPOR"/>
    <property type="match status" value="1"/>
</dbReference>
<dbReference type="AlphaFoldDB" id="A0A395LYA1"/>
<feature type="region of interest" description="Disordered" evidence="1">
    <location>
        <begin position="282"/>
        <end position="316"/>
    </location>
</feature>
<feature type="compositionally biased region" description="Polar residues" evidence="1">
    <location>
        <begin position="177"/>
        <end position="193"/>
    </location>
</feature>
<dbReference type="PROSITE" id="PS51724">
    <property type="entry name" value="SPOR"/>
    <property type="match status" value="1"/>
</dbReference>
<feature type="region of interest" description="Disordered" evidence="1">
    <location>
        <begin position="351"/>
        <end position="431"/>
    </location>
</feature>
<dbReference type="InterPro" id="IPR036680">
    <property type="entry name" value="SPOR-like_sf"/>
</dbReference>
<feature type="region of interest" description="Disordered" evidence="1">
    <location>
        <begin position="177"/>
        <end position="212"/>
    </location>
</feature>
<dbReference type="SUPFAM" id="SSF110997">
    <property type="entry name" value="Sporulation related repeat"/>
    <property type="match status" value="1"/>
</dbReference>
<feature type="compositionally biased region" description="Polar residues" evidence="1">
    <location>
        <begin position="282"/>
        <end position="296"/>
    </location>
</feature>
<feature type="domain" description="SPOR" evidence="3">
    <location>
        <begin position="446"/>
        <end position="526"/>
    </location>
</feature>
<keyword evidence="2" id="KW-0812">Transmembrane</keyword>
<dbReference type="InterPro" id="IPR007730">
    <property type="entry name" value="SPOR-like_dom"/>
</dbReference>
<evidence type="ECO:0000313" key="4">
    <source>
        <dbReference type="EMBL" id="RFM23502.1"/>
    </source>
</evidence>
<name>A0A395LYA1_9BACT</name>
<organism evidence="4 5">
    <name type="scientific">Candidatus Thermochlorobacter aerophilus</name>
    <dbReference type="NCBI Taxonomy" id="1868324"/>
    <lineage>
        <taxon>Bacteria</taxon>
        <taxon>Pseudomonadati</taxon>
        <taxon>Chlorobiota</taxon>
        <taxon>Chlorobiia</taxon>
        <taxon>Chlorobiales</taxon>
        <taxon>Candidatus Thermochlorobacteriaceae</taxon>
        <taxon>Candidatus Thermochlorobacter</taxon>
    </lineage>
</organism>
<evidence type="ECO:0000256" key="2">
    <source>
        <dbReference type="SAM" id="Phobius"/>
    </source>
</evidence>
<evidence type="ECO:0000313" key="5">
    <source>
        <dbReference type="Proteomes" id="UP000266389"/>
    </source>
</evidence>
<keyword evidence="2" id="KW-1133">Transmembrane helix</keyword>
<protein>
    <submittedName>
        <fullName evidence="4">SPOR domain-containing protein</fullName>
    </submittedName>
</protein>
<dbReference type="GO" id="GO:0042834">
    <property type="term" value="F:peptidoglycan binding"/>
    <property type="evidence" value="ECO:0007669"/>
    <property type="project" value="InterPro"/>
</dbReference>
<feature type="compositionally biased region" description="Polar residues" evidence="1">
    <location>
        <begin position="390"/>
        <end position="400"/>
    </location>
</feature>
<evidence type="ECO:0000256" key="1">
    <source>
        <dbReference type="SAM" id="MobiDB-lite"/>
    </source>
</evidence>